<keyword evidence="1" id="KW-0812">Transmembrane</keyword>
<organism evidence="2 3">
    <name type="scientific">Bradyrhizobium lablabi</name>
    <dbReference type="NCBI Taxonomy" id="722472"/>
    <lineage>
        <taxon>Bacteria</taxon>
        <taxon>Pseudomonadati</taxon>
        <taxon>Pseudomonadota</taxon>
        <taxon>Alphaproteobacteria</taxon>
        <taxon>Hyphomicrobiales</taxon>
        <taxon>Nitrobacteraceae</taxon>
        <taxon>Bradyrhizobium</taxon>
    </lineage>
</organism>
<keyword evidence="1" id="KW-0472">Membrane</keyword>
<dbReference type="Proteomes" id="UP000183208">
    <property type="component" value="Unassembled WGS sequence"/>
</dbReference>
<evidence type="ECO:0000313" key="3">
    <source>
        <dbReference type="Proteomes" id="UP000183208"/>
    </source>
</evidence>
<evidence type="ECO:0000313" key="2">
    <source>
        <dbReference type="EMBL" id="SEE34629.1"/>
    </source>
</evidence>
<evidence type="ECO:0000256" key="1">
    <source>
        <dbReference type="SAM" id="Phobius"/>
    </source>
</evidence>
<accession>A0A1H5I3D6</accession>
<sequence length="51" mass="5788">MDSIFHWIGVAGGFGFVAVCLLGFIRGLSLPPNSPEHRSNDKADLWRYWRP</sequence>
<reference evidence="2 3" key="1">
    <citation type="submission" date="2016-10" db="EMBL/GenBank/DDBJ databases">
        <authorList>
            <person name="de Groot N.N."/>
        </authorList>
    </citation>
    <scope>NUCLEOTIDE SEQUENCE [LARGE SCALE GENOMIC DNA]</scope>
    <source>
        <strain evidence="2 3">GAS522</strain>
    </source>
</reference>
<dbReference type="AlphaFoldDB" id="A0A1H5I3D6"/>
<name>A0A1H5I3D6_9BRAD</name>
<protein>
    <submittedName>
        <fullName evidence="2">Uncharacterized protein</fullName>
    </submittedName>
</protein>
<feature type="transmembrane region" description="Helical" evidence="1">
    <location>
        <begin position="6"/>
        <end position="25"/>
    </location>
</feature>
<dbReference type="RefSeq" id="WP_157793666.1">
    <property type="nucleotide sequence ID" value="NZ_FNTI01000001.1"/>
</dbReference>
<keyword evidence="1" id="KW-1133">Transmembrane helix</keyword>
<gene>
    <name evidence="2" type="ORF">SAMN05444171_7117</name>
</gene>
<dbReference type="EMBL" id="FNTI01000001">
    <property type="protein sequence ID" value="SEE34629.1"/>
    <property type="molecule type" value="Genomic_DNA"/>
</dbReference>
<proteinExistence type="predicted"/>